<feature type="chain" id="PRO_5047056637" description="Tetratricopeptide repeat protein" evidence="2">
    <location>
        <begin position="24"/>
        <end position="643"/>
    </location>
</feature>
<evidence type="ECO:0000313" key="4">
    <source>
        <dbReference type="Proteomes" id="UP000661077"/>
    </source>
</evidence>
<evidence type="ECO:0000313" key="3">
    <source>
        <dbReference type="EMBL" id="MBM0107322.1"/>
    </source>
</evidence>
<feature type="signal peptide" evidence="2">
    <location>
        <begin position="1"/>
        <end position="23"/>
    </location>
</feature>
<comment type="caution">
    <text evidence="3">The sequence shown here is derived from an EMBL/GenBank/DDBJ whole genome shotgun (WGS) entry which is preliminary data.</text>
</comment>
<dbReference type="InterPro" id="IPR011990">
    <property type="entry name" value="TPR-like_helical_dom_sf"/>
</dbReference>
<keyword evidence="1" id="KW-0175">Coiled coil</keyword>
<proteinExistence type="predicted"/>
<protein>
    <recommendedName>
        <fullName evidence="5">Tetratricopeptide repeat protein</fullName>
    </recommendedName>
</protein>
<keyword evidence="4" id="KW-1185">Reference proteome</keyword>
<organism evidence="3 4">
    <name type="scientific">Steroidobacter gossypii</name>
    <dbReference type="NCBI Taxonomy" id="2805490"/>
    <lineage>
        <taxon>Bacteria</taxon>
        <taxon>Pseudomonadati</taxon>
        <taxon>Pseudomonadota</taxon>
        <taxon>Gammaproteobacteria</taxon>
        <taxon>Steroidobacterales</taxon>
        <taxon>Steroidobacteraceae</taxon>
        <taxon>Steroidobacter</taxon>
    </lineage>
</organism>
<dbReference type="Proteomes" id="UP000661077">
    <property type="component" value="Unassembled WGS sequence"/>
</dbReference>
<evidence type="ECO:0008006" key="5">
    <source>
        <dbReference type="Google" id="ProtNLM"/>
    </source>
</evidence>
<dbReference type="Gene3D" id="1.25.40.10">
    <property type="entry name" value="Tetratricopeptide repeat domain"/>
    <property type="match status" value="1"/>
</dbReference>
<feature type="coiled-coil region" evidence="1">
    <location>
        <begin position="445"/>
        <end position="472"/>
    </location>
</feature>
<accession>A0ABS1X2D0</accession>
<name>A0ABS1X2D0_9GAMM</name>
<gene>
    <name evidence="3" type="ORF">JM946_21500</name>
</gene>
<sequence length="643" mass="72878">MPGRCNKLLVAVLLALGATGASARENTPSEPRPLVGTPQVVRDLHWGDVLFYFYQDDYLQALTRLGAAQDFDRVSHHGVEAELLKGGLYLSLGQHEEAGRIFKALLNDNVPLDVRNRAWFYLAKVWYQRNYLQDAATALSSIRGALPGDLEPERHLLEAQVLMYLSRYDEAIRALERWQPVGNRGDVWSSYARFNIGVALVRQERVEEAAELLNEVGQIAAPTEELAALRDKANLALGFAWLNANRPEDAKKVLQRVRLEGPQSNKALLAVGWADSAEKRYTKALAPWLELRDRDILDAAVQESYLAIPYAYAQLAANGQAAEQYVSAVEAFAAEADRIDQSIRAIRDGKLLDAIMDNDDADQVGWYWQLQNLPDAPETRYLYHLLATHEFQEGLKNYRDLRLMQRNLATWALSVQAFEDMVDTRRQAYEQRVPGLQKTLDTVDLDRLEAHKNELELRLDAAERDKDALALATSREQEQWAKVQQIEAMLASRDQNDPMVQEMRDKARLLRGRLMWDFNASYKARLWRARKELRELDVAYKEARRRSVLVDRARGDYPARTEEFARRVATLPPRIDGLTARLEATAQAQNRYLAAVAIKELEAQKQRLASYSLQARFALASIYDKAATSDVRSQSSGDKGGAQ</sequence>
<evidence type="ECO:0000256" key="2">
    <source>
        <dbReference type="SAM" id="SignalP"/>
    </source>
</evidence>
<dbReference type="EMBL" id="JAEVLS010000005">
    <property type="protein sequence ID" value="MBM0107322.1"/>
    <property type="molecule type" value="Genomic_DNA"/>
</dbReference>
<dbReference type="RefSeq" id="WP_203169436.1">
    <property type="nucleotide sequence ID" value="NZ_JAEVLS010000005.1"/>
</dbReference>
<reference evidence="3 4" key="1">
    <citation type="journal article" date="2021" name="Int. J. Syst. Evol. Microbiol.">
        <title>Steroidobacter gossypii sp. nov., isolated from soil of cotton cropping field.</title>
        <authorList>
            <person name="Huang R."/>
            <person name="Yang S."/>
            <person name="Zhen C."/>
            <person name="Liu W."/>
        </authorList>
    </citation>
    <scope>NUCLEOTIDE SEQUENCE [LARGE SCALE GENOMIC DNA]</scope>
    <source>
        <strain evidence="3 4">S1-65</strain>
    </source>
</reference>
<evidence type="ECO:0000256" key="1">
    <source>
        <dbReference type="SAM" id="Coils"/>
    </source>
</evidence>
<keyword evidence="2" id="KW-0732">Signal</keyword>
<dbReference type="SUPFAM" id="SSF48452">
    <property type="entry name" value="TPR-like"/>
    <property type="match status" value="2"/>
</dbReference>